<evidence type="ECO:0000256" key="8">
    <source>
        <dbReference type="ARBA" id="ARBA00033440"/>
    </source>
</evidence>
<dbReference type="Gene3D" id="3.30.559.10">
    <property type="entry name" value="Chloramphenicol acetyltransferase-like domain"/>
    <property type="match status" value="1"/>
</dbReference>
<dbReference type="OrthoDB" id="5478077at2"/>
<comment type="pathway">
    <text evidence="2">Siderophore biosynthesis; mycobactin biosynthesis.</text>
</comment>
<sequence length="1340" mass="143888">MTAHDTPTISGTEFPLTDLQAAYMVGSSPLMELGGFRPNLYTEIDMVDFDPAAARRAVDLLIARHEHLRTVMTEEGGQRVLGPGEVTTFRLRTTDLTGLPAERREAEIRRTRERMRDEGPAPTGWPLFEITAQRLRPHRTRVHFAMSLLLLDSTSTRRLQDEWWQLYRDPGAELPPVPGTFRACLLARARDEDTDDYRKHWQYWESRLDSLPDAPRLPLAGPAGGIRSARLTRRSCLLSREQWQRLRANFRKHRVLPTTGLLHVYAEVLGAWAAAPHFCLNVLHQNWVVKHPEAQGVVGQFSATLPLEVDLCDDEDFFVRAVRLQRRLWKDLEHSDVSAVRVTRELAARRGWTSRAALPYVFNSMLGPGEQPAAGRGVCRTVTSALRTPQVLIDQQVKDAPGGGVECVWDIVDEAFPAGLPDAMFEAYRHMLESLAAPGGAEVAPEPPTAAHRQRVEALNTSAGPLPSGRLEDAFLRVAAERPDLPAVVTAGRTLTYGELEALSRSVAGWLRERGVGRGDVVPVVMDKGWEQVAAVLGVLRAGAAYCPMAVTLPSERLVRLLDACSARVLLCQSHRMPRPGADHSLPALCVDLAEPGAPGLEPPVSDSGELAYIIHTSGSTGEPKGVMIGHGAALNTITDINRRLRLAPDDRVFGISSLSFDLSVWDVFGTLSAGAALVLPEAAGHPDPEGWAAAALAHGVTVWNSVPALAEMLVEVVADRPRGPAAPLRAFLLSGDWIPTSLPDRMRCLWPEVRVLALGGATEASIWSNSYEIGRVDPDWRSIPYGTPLSGQTMRVLDHRMEVRPPWATGRIHIGGAGVAQGYMNDPERTAERFVPHPKTGERLYWTGDLGRYWPDGTIEFLGREDRQVKIQGFRVEPGEVEAAVRSHPAVAECAVSAADAPNGLQRLVSVVVPRDGARVTGAQITRHLRERLPSYMVPGQIGIVERLRLTANGKVDLAGMTAAAAAGAAPGDEGAGGGADGPDGPDDKVARRLGELWAELLGVPSVGPDSDFFALGGNSLLALRLVNRVRAELGADVQFGLIFESPTLRAFAAAVRDGSRPTACAVTLAEGAGSGAEPGLFLFHPVGGSVTSYLELARTWPGPVRAFQSRLLVGGADAAGEGDLEAMAASYCRELRELAPEGPYLLGGWSMGGVLAYEAARQLTADGHACRVFMIDSLVAEGRTPATAAEAHLEFLGDLAGGRPPAGLVAAVREAGPEELTRTARAAAVGHGLLPSEIDEAGFERLSGAHAHNLRLLGAYRPGPCEVPALLFVAGKQQGSLQGPGAAWRAVCPGIEVEILEGDHYSIVAGGGLRAVGERVIRWLAGTGVTGEASRTGV</sequence>
<evidence type="ECO:0000256" key="4">
    <source>
        <dbReference type="ARBA" id="ARBA00016743"/>
    </source>
</evidence>
<dbReference type="NCBIfam" id="TIGR01733">
    <property type="entry name" value="AA-adenyl-dom"/>
    <property type="match status" value="1"/>
</dbReference>
<dbReference type="InterPro" id="IPR045851">
    <property type="entry name" value="AMP-bd_C_sf"/>
</dbReference>
<dbReference type="SMART" id="SM00823">
    <property type="entry name" value="PKS_PP"/>
    <property type="match status" value="1"/>
</dbReference>
<evidence type="ECO:0000256" key="7">
    <source>
        <dbReference type="ARBA" id="ARBA00022598"/>
    </source>
</evidence>
<feature type="region of interest" description="Disordered" evidence="9">
    <location>
        <begin position="969"/>
        <end position="990"/>
    </location>
</feature>
<dbReference type="Gene3D" id="3.30.300.30">
    <property type="match status" value="1"/>
</dbReference>
<dbReference type="Pfam" id="PF00501">
    <property type="entry name" value="AMP-binding"/>
    <property type="match status" value="1"/>
</dbReference>
<dbReference type="Gene3D" id="1.10.1200.10">
    <property type="entry name" value="ACP-like"/>
    <property type="match status" value="1"/>
</dbReference>
<proteinExistence type="inferred from homology"/>
<comment type="similarity">
    <text evidence="3">Belongs to the ATP-dependent AMP-binding enzyme family. MbtB subfamily.</text>
</comment>
<dbReference type="SUPFAM" id="SSF47336">
    <property type="entry name" value="ACP-like"/>
    <property type="match status" value="1"/>
</dbReference>
<dbReference type="PROSITE" id="PS00455">
    <property type="entry name" value="AMP_BINDING"/>
    <property type="match status" value="1"/>
</dbReference>
<evidence type="ECO:0000256" key="3">
    <source>
        <dbReference type="ARBA" id="ARBA00007380"/>
    </source>
</evidence>
<dbReference type="RefSeq" id="WP_069929826.1">
    <property type="nucleotide sequence ID" value="NZ_MEHI01000001.1"/>
</dbReference>
<dbReference type="InterPro" id="IPR000873">
    <property type="entry name" value="AMP-dep_synth/lig_dom"/>
</dbReference>
<dbReference type="GO" id="GO:0031177">
    <property type="term" value="F:phosphopantetheine binding"/>
    <property type="evidence" value="ECO:0007669"/>
    <property type="project" value="InterPro"/>
</dbReference>
<comment type="caution">
    <text evidence="11">The sequence shown here is derived from an EMBL/GenBank/DDBJ whole genome shotgun (WGS) entry which is preliminary data.</text>
</comment>
<reference evidence="11 12" key="1">
    <citation type="submission" date="2016-08" db="EMBL/GenBank/DDBJ databases">
        <title>Complete genome sequence of Streptomyces agglomeratus strain 6-3-2, a novel anti-MRSA actinomycete isolated from Wuli of Tebit, China.</title>
        <authorList>
            <person name="Chen X."/>
        </authorList>
    </citation>
    <scope>NUCLEOTIDE SEQUENCE [LARGE SCALE GENOMIC DNA]</scope>
    <source>
        <strain evidence="11 12">6-3-2</strain>
    </source>
</reference>
<dbReference type="InterPro" id="IPR036736">
    <property type="entry name" value="ACP-like_sf"/>
</dbReference>
<keyword evidence="5" id="KW-0596">Phosphopantetheine</keyword>
<dbReference type="SUPFAM" id="SSF52777">
    <property type="entry name" value="CoA-dependent acyltransferases"/>
    <property type="match status" value="2"/>
</dbReference>
<dbReference type="InterPro" id="IPR020802">
    <property type="entry name" value="TesA-like"/>
</dbReference>
<evidence type="ECO:0000256" key="6">
    <source>
        <dbReference type="ARBA" id="ARBA00022553"/>
    </source>
</evidence>
<dbReference type="GO" id="GO:0005737">
    <property type="term" value="C:cytoplasm"/>
    <property type="evidence" value="ECO:0007669"/>
    <property type="project" value="TreeGrafter"/>
</dbReference>
<dbReference type="GO" id="GO:0017000">
    <property type="term" value="P:antibiotic biosynthetic process"/>
    <property type="evidence" value="ECO:0007669"/>
    <property type="project" value="UniProtKB-ARBA"/>
</dbReference>
<name>A0A1E5PEK5_9ACTN</name>
<dbReference type="STRING" id="285458.BGM19_07540"/>
<dbReference type="Pfam" id="PF00550">
    <property type="entry name" value="PP-binding"/>
    <property type="match status" value="1"/>
</dbReference>
<gene>
    <name evidence="11" type="ORF">AS594_29285</name>
</gene>
<dbReference type="Gene3D" id="3.40.50.12780">
    <property type="entry name" value="N-terminal domain of ligase-like"/>
    <property type="match status" value="1"/>
</dbReference>
<dbReference type="InterPro" id="IPR042099">
    <property type="entry name" value="ANL_N_sf"/>
</dbReference>
<evidence type="ECO:0000256" key="5">
    <source>
        <dbReference type="ARBA" id="ARBA00022450"/>
    </source>
</evidence>
<evidence type="ECO:0000313" key="12">
    <source>
        <dbReference type="Proteomes" id="UP000095759"/>
    </source>
</evidence>
<accession>A0A1E5PEK5</accession>
<dbReference type="PROSITE" id="PS50075">
    <property type="entry name" value="CARRIER"/>
    <property type="match status" value="1"/>
</dbReference>
<dbReference type="InterPro" id="IPR006162">
    <property type="entry name" value="Ppantetheine_attach_site"/>
</dbReference>
<dbReference type="GO" id="GO:0043041">
    <property type="term" value="P:amino acid activation for nonribosomal peptide biosynthetic process"/>
    <property type="evidence" value="ECO:0007669"/>
    <property type="project" value="TreeGrafter"/>
</dbReference>
<dbReference type="InterPro" id="IPR029058">
    <property type="entry name" value="AB_hydrolase_fold"/>
</dbReference>
<feature type="domain" description="Carrier" evidence="10">
    <location>
        <begin position="986"/>
        <end position="1061"/>
    </location>
</feature>
<dbReference type="InterPro" id="IPR057737">
    <property type="entry name" value="Condensation_MtbB-like"/>
</dbReference>
<dbReference type="Pfam" id="PF00668">
    <property type="entry name" value="Condensation"/>
    <property type="match status" value="1"/>
</dbReference>
<evidence type="ECO:0000313" key="11">
    <source>
        <dbReference type="EMBL" id="OEJ27978.1"/>
    </source>
</evidence>
<dbReference type="SMART" id="SM00824">
    <property type="entry name" value="PKS_TE"/>
    <property type="match status" value="1"/>
</dbReference>
<keyword evidence="6" id="KW-0597">Phosphoprotein</keyword>
<dbReference type="EMBL" id="MEHJ01000001">
    <property type="protein sequence ID" value="OEJ27978.1"/>
    <property type="molecule type" value="Genomic_DNA"/>
</dbReference>
<dbReference type="PANTHER" id="PTHR45527:SF10">
    <property type="entry name" value="PYOCHELIN SYNTHASE PCHF"/>
    <property type="match status" value="1"/>
</dbReference>
<dbReference type="Pfam" id="PF13193">
    <property type="entry name" value="AMP-binding_C"/>
    <property type="match status" value="1"/>
</dbReference>
<dbReference type="CDD" id="cd19535">
    <property type="entry name" value="Cyc_NRPS"/>
    <property type="match status" value="1"/>
</dbReference>
<evidence type="ECO:0000256" key="2">
    <source>
        <dbReference type="ARBA" id="ARBA00005102"/>
    </source>
</evidence>
<dbReference type="PANTHER" id="PTHR45527">
    <property type="entry name" value="NONRIBOSOMAL PEPTIDE SYNTHETASE"/>
    <property type="match status" value="1"/>
</dbReference>
<evidence type="ECO:0000256" key="9">
    <source>
        <dbReference type="SAM" id="MobiDB-lite"/>
    </source>
</evidence>
<dbReference type="InterPro" id="IPR020806">
    <property type="entry name" value="PKS_PP-bd"/>
</dbReference>
<protein>
    <recommendedName>
        <fullName evidence="4">Phenyloxazoline synthase MbtB</fullName>
    </recommendedName>
    <alternativeName>
        <fullName evidence="8">Mycobactin synthetase protein B</fullName>
    </alternativeName>
</protein>
<dbReference type="FunFam" id="3.40.50.12780:FF:000012">
    <property type="entry name" value="Non-ribosomal peptide synthetase"/>
    <property type="match status" value="1"/>
</dbReference>
<dbReference type="InterPro" id="IPR023213">
    <property type="entry name" value="CAT-like_dom_sf"/>
</dbReference>
<evidence type="ECO:0000256" key="1">
    <source>
        <dbReference type="ARBA" id="ARBA00001957"/>
    </source>
</evidence>
<comment type="cofactor">
    <cofactor evidence="1">
        <name>pantetheine 4'-phosphate</name>
        <dbReference type="ChEBI" id="CHEBI:47942"/>
    </cofactor>
</comment>
<dbReference type="SUPFAM" id="SSF53474">
    <property type="entry name" value="alpha/beta-Hydrolases"/>
    <property type="match status" value="1"/>
</dbReference>
<keyword evidence="12" id="KW-1185">Reference proteome</keyword>
<organism evidence="11 12">
    <name type="scientific">Streptomyces agglomeratus</name>
    <dbReference type="NCBI Taxonomy" id="285458"/>
    <lineage>
        <taxon>Bacteria</taxon>
        <taxon>Bacillati</taxon>
        <taxon>Actinomycetota</taxon>
        <taxon>Actinomycetes</taxon>
        <taxon>Kitasatosporales</taxon>
        <taxon>Streptomycetaceae</taxon>
        <taxon>Streptomyces</taxon>
    </lineage>
</organism>
<evidence type="ECO:0000259" key="10">
    <source>
        <dbReference type="PROSITE" id="PS50075"/>
    </source>
</evidence>
<dbReference type="GO" id="GO:0000036">
    <property type="term" value="F:acyl carrier activity"/>
    <property type="evidence" value="ECO:0007669"/>
    <property type="project" value="TreeGrafter"/>
</dbReference>
<keyword evidence="7" id="KW-0436">Ligase</keyword>
<dbReference type="PROSITE" id="PS00012">
    <property type="entry name" value="PHOSPHOPANTETHEINE"/>
    <property type="match status" value="1"/>
</dbReference>
<dbReference type="GO" id="GO:0016874">
    <property type="term" value="F:ligase activity"/>
    <property type="evidence" value="ECO:0007669"/>
    <property type="project" value="UniProtKB-KW"/>
</dbReference>
<dbReference type="GO" id="GO:0044550">
    <property type="term" value="P:secondary metabolite biosynthetic process"/>
    <property type="evidence" value="ECO:0007669"/>
    <property type="project" value="TreeGrafter"/>
</dbReference>
<dbReference type="InterPro" id="IPR025110">
    <property type="entry name" value="AMP-bd_C"/>
</dbReference>
<dbReference type="SUPFAM" id="SSF56801">
    <property type="entry name" value="Acetyl-CoA synthetase-like"/>
    <property type="match status" value="1"/>
</dbReference>
<dbReference type="InterPro" id="IPR010071">
    <property type="entry name" value="AA_adenyl_dom"/>
</dbReference>
<dbReference type="InterPro" id="IPR020845">
    <property type="entry name" value="AMP-binding_CS"/>
</dbReference>
<dbReference type="Proteomes" id="UP000095759">
    <property type="component" value="Unassembled WGS sequence"/>
</dbReference>
<dbReference type="InterPro" id="IPR001242">
    <property type="entry name" value="Condensation_dom"/>
</dbReference>
<dbReference type="InterPro" id="IPR001031">
    <property type="entry name" value="Thioesterase"/>
</dbReference>
<dbReference type="Gene3D" id="3.30.559.30">
    <property type="entry name" value="Nonribosomal peptide synthetase, condensation domain"/>
    <property type="match status" value="1"/>
</dbReference>
<dbReference type="InterPro" id="IPR009081">
    <property type="entry name" value="PP-bd_ACP"/>
</dbReference>
<dbReference type="FunFam" id="1.10.1200.10:FF:000016">
    <property type="entry name" value="Non-ribosomal peptide synthase"/>
    <property type="match status" value="1"/>
</dbReference>
<dbReference type="CDD" id="cd12114">
    <property type="entry name" value="A_NRPS_TlmIV_like"/>
    <property type="match status" value="1"/>
</dbReference>
<dbReference type="Pfam" id="PF00975">
    <property type="entry name" value="Thioesterase"/>
    <property type="match status" value="1"/>
</dbReference>
<dbReference type="Gene3D" id="3.40.50.1820">
    <property type="entry name" value="alpha/beta hydrolase"/>
    <property type="match status" value="1"/>
</dbReference>